<gene>
    <name evidence="2" type="ORF">JI642_03370</name>
</gene>
<dbReference type="EMBL" id="JAENOF010000003">
    <property type="protein sequence ID" value="MBK1961138.1"/>
    <property type="molecule type" value="Genomic_DNA"/>
</dbReference>
<name>A0ABS1G2N1_LISIV</name>
<sequence>MEFIQSICIKHKFRYGYRRVTAELRWKYDQTINHKKV</sequence>
<reference evidence="2 3" key="1">
    <citation type="submission" date="2021-01" db="EMBL/GenBank/DDBJ databases">
        <title>Listeria ivanovii strains from Norway.</title>
        <authorList>
            <person name="Fagerlund A."/>
        </authorList>
    </citation>
    <scope>NUCLEOTIDE SEQUENCE [LARGE SCALE GENOMIC DNA]</scope>
    <source>
        <strain evidence="2 3">MF6989</strain>
    </source>
</reference>
<organism evidence="2 3">
    <name type="scientific">Listeria ivanovii subsp. londoniensis</name>
    <dbReference type="NCBI Taxonomy" id="202752"/>
    <lineage>
        <taxon>Bacteria</taxon>
        <taxon>Bacillati</taxon>
        <taxon>Bacillota</taxon>
        <taxon>Bacilli</taxon>
        <taxon>Bacillales</taxon>
        <taxon>Listeriaceae</taxon>
        <taxon>Listeria</taxon>
    </lineage>
</organism>
<protein>
    <submittedName>
        <fullName evidence="2">Transposase</fullName>
    </submittedName>
</protein>
<feature type="domain" description="HTH-like" evidence="1">
    <location>
        <begin position="4"/>
        <end position="37"/>
    </location>
</feature>
<evidence type="ECO:0000313" key="3">
    <source>
        <dbReference type="Proteomes" id="UP000633035"/>
    </source>
</evidence>
<dbReference type="RefSeq" id="WP_158423282.1">
    <property type="nucleotide sequence ID" value="NZ_CP009575.1"/>
</dbReference>
<keyword evidence="3" id="KW-1185">Reference proteome</keyword>
<evidence type="ECO:0000259" key="1">
    <source>
        <dbReference type="Pfam" id="PF13276"/>
    </source>
</evidence>
<dbReference type="InterPro" id="IPR025948">
    <property type="entry name" value="HTH-like_dom"/>
</dbReference>
<dbReference type="Proteomes" id="UP000633035">
    <property type="component" value="Unassembled WGS sequence"/>
</dbReference>
<evidence type="ECO:0000313" key="2">
    <source>
        <dbReference type="EMBL" id="MBK1961138.1"/>
    </source>
</evidence>
<proteinExistence type="predicted"/>
<dbReference type="Pfam" id="PF13276">
    <property type="entry name" value="HTH_21"/>
    <property type="match status" value="1"/>
</dbReference>
<comment type="caution">
    <text evidence="2">The sequence shown here is derived from an EMBL/GenBank/DDBJ whole genome shotgun (WGS) entry which is preliminary data.</text>
</comment>
<accession>A0ABS1G2N1</accession>